<proteinExistence type="predicted"/>
<reference evidence="1" key="1">
    <citation type="submission" date="2021-06" db="EMBL/GenBank/DDBJ databases">
        <authorList>
            <person name="Kallberg Y."/>
            <person name="Tangrot J."/>
            <person name="Rosling A."/>
        </authorList>
    </citation>
    <scope>NUCLEOTIDE SEQUENCE</scope>
    <source>
        <strain evidence="1">UK204</strain>
    </source>
</reference>
<evidence type="ECO:0000313" key="1">
    <source>
        <dbReference type="EMBL" id="CAG8756622.1"/>
    </source>
</evidence>
<keyword evidence="2" id="KW-1185">Reference proteome</keyword>
<gene>
    <name evidence="1" type="ORF">FCALED_LOCUS16664</name>
</gene>
<name>A0A9N9NRC2_9GLOM</name>
<comment type="caution">
    <text evidence="1">The sequence shown here is derived from an EMBL/GenBank/DDBJ whole genome shotgun (WGS) entry which is preliminary data.</text>
</comment>
<evidence type="ECO:0000313" key="2">
    <source>
        <dbReference type="Proteomes" id="UP000789570"/>
    </source>
</evidence>
<protein>
    <submittedName>
        <fullName evidence="1">971_t:CDS:1</fullName>
    </submittedName>
</protein>
<sequence length="41" mass="4654">TNWSEDISSKDDSAGGQFDQATIYLEVHWTYYGQGTNWPAN</sequence>
<dbReference type="AlphaFoldDB" id="A0A9N9NRC2"/>
<dbReference type="Proteomes" id="UP000789570">
    <property type="component" value="Unassembled WGS sequence"/>
</dbReference>
<feature type="non-terminal residue" evidence="1">
    <location>
        <position position="1"/>
    </location>
</feature>
<accession>A0A9N9NRC2</accession>
<dbReference type="EMBL" id="CAJVPQ010020661">
    <property type="protein sequence ID" value="CAG8756622.1"/>
    <property type="molecule type" value="Genomic_DNA"/>
</dbReference>
<organism evidence="1 2">
    <name type="scientific">Funneliformis caledonium</name>
    <dbReference type="NCBI Taxonomy" id="1117310"/>
    <lineage>
        <taxon>Eukaryota</taxon>
        <taxon>Fungi</taxon>
        <taxon>Fungi incertae sedis</taxon>
        <taxon>Mucoromycota</taxon>
        <taxon>Glomeromycotina</taxon>
        <taxon>Glomeromycetes</taxon>
        <taxon>Glomerales</taxon>
        <taxon>Glomeraceae</taxon>
        <taxon>Funneliformis</taxon>
    </lineage>
</organism>